<feature type="repeat" description="TPR" evidence="1">
    <location>
        <begin position="832"/>
        <end position="865"/>
    </location>
</feature>
<evidence type="ECO:0000259" key="2">
    <source>
        <dbReference type="Pfam" id="PF12770"/>
    </source>
</evidence>
<feature type="repeat" description="TPR" evidence="1">
    <location>
        <begin position="552"/>
        <end position="585"/>
    </location>
</feature>
<dbReference type="PROSITE" id="PS50293">
    <property type="entry name" value="TPR_REGION"/>
    <property type="match status" value="1"/>
</dbReference>
<accession>A0A2B4R8B9</accession>
<dbReference type="InterPro" id="IPR024983">
    <property type="entry name" value="CHAT_dom"/>
</dbReference>
<dbReference type="InterPro" id="IPR011990">
    <property type="entry name" value="TPR-like_helical_dom_sf"/>
</dbReference>
<dbReference type="OrthoDB" id="5806726at2759"/>
<keyword evidence="1" id="KW-0802">TPR repeat</keyword>
<evidence type="ECO:0000313" key="3">
    <source>
        <dbReference type="EMBL" id="PFX13073.1"/>
    </source>
</evidence>
<dbReference type="Pfam" id="PF13176">
    <property type="entry name" value="TPR_7"/>
    <property type="match status" value="2"/>
</dbReference>
<dbReference type="InterPro" id="IPR019734">
    <property type="entry name" value="TPR_rpt"/>
</dbReference>
<comment type="caution">
    <text evidence="3">The sequence shown here is derived from an EMBL/GenBank/DDBJ whole genome shotgun (WGS) entry which is preliminary data.</text>
</comment>
<gene>
    <name evidence="3" type="primary">TTC28</name>
    <name evidence="3" type="ORF">AWC38_SpisGene22877</name>
</gene>
<evidence type="ECO:0000313" key="4">
    <source>
        <dbReference type="Proteomes" id="UP000225706"/>
    </source>
</evidence>
<dbReference type="EMBL" id="LSMT01001079">
    <property type="protein sequence ID" value="PFX13073.1"/>
    <property type="molecule type" value="Genomic_DNA"/>
</dbReference>
<dbReference type="Pfam" id="PF13424">
    <property type="entry name" value="TPR_12"/>
    <property type="match status" value="4"/>
</dbReference>
<feature type="repeat" description="TPR" evidence="1">
    <location>
        <begin position="752"/>
        <end position="785"/>
    </location>
</feature>
<reference evidence="4" key="1">
    <citation type="journal article" date="2017" name="bioRxiv">
        <title>Comparative analysis of the genomes of Stylophora pistillata and Acropora digitifera provides evidence for extensive differences between species of corals.</title>
        <authorList>
            <person name="Voolstra C.R."/>
            <person name="Li Y."/>
            <person name="Liew Y.J."/>
            <person name="Baumgarten S."/>
            <person name="Zoccola D."/>
            <person name="Flot J.-F."/>
            <person name="Tambutte S."/>
            <person name="Allemand D."/>
            <person name="Aranda M."/>
        </authorList>
    </citation>
    <scope>NUCLEOTIDE SEQUENCE [LARGE SCALE GENOMIC DNA]</scope>
</reference>
<dbReference type="Gene3D" id="1.25.40.10">
    <property type="entry name" value="Tetratricopeptide repeat domain"/>
    <property type="match status" value="6"/>
</dbReference>
<dbReference type="Proteomes" id="UP000225706">
    <property type="component" value="Unassembled WGS sequence"/>
</dbReference>
<keyword evidence="4" id="KW-1185">Reference proteome</keyword>
<dbReference type="Pfam" id="PF12770">
    <property type="entry name" value="CHAT"/>
    <property type="match status" value="1"/>
</dbReference>
<feature type="repeat" description="TPR" evidence="1">
    <location>
        <begin position="632"/>
        <end position="665"/>
    </location>
</feature>
<sequence length="1404" mass="159486">MENFLSQVKEASKEITTDLTEAFTSLAEEVFETEAHDDIPPTPPTDDDNIWIRECDEKELRVIAMDYSNEAVTKLEKGQLAAAAESFTMGIRLKCRDENLNATMYSMRAKVHLYLGRKDEALRDAKAAREFKPLHLEAIEIGIADGYKNDGDEELRKNEFQRAIDCYTKGITVKCKDDCLNVQLYAKRAHVHLLIGNDGDALEDIESAKKCEPTFLKTIQIEIADRHNKDGDEELRKNEFQRAIDCYTKGITVECKDDRLNALLYTNRAHVYILIGSYDDALKDAKSARACQPTFLSAIEKGACAFFELSMYREAFTWCDDGLVINQEDRTLQEMKERFLHKLCESGTDVEQDKAVALQSQENVSFMDRTMQVVLGMQTICRKGYSQIVSGEEYETMYSKVDGLIYSVKGWKEVAFAFKSYFNLFTKGEDIEEYQMSGFSVPLNVDDVKKGIENFERDLNVAKNCGSKEEESRACENLGKCHHFLGNFKEAIGYHKEHLNISLVTMDRAGEGRAYGNLGAAYFSLDDFEQAVPLFKLNHSIAKEVGPRASEGQASYNLGNIYLTRGNYEEAKKYFEQHLEIAREVGDRAGEGRACGNLGLVCRCQKEFKQALEYDEQFLSIARQIGNQAWEGDAYRNLGEAYFELLDLEQAINYYKLHLTIVKELGCREEEGKVCCNLGNVCFGLCDFKQAFEYHKLSLNIAKELEDRPSQAHAYGKLSDDCYNLGDYKQAVEYGNLNLAISKEMGLTTEEAAAYQRLGRAFHVLGEFEEAFLSYKLFLAASEKRGNLMAQGRAYGNLGNVFHSIGQYKEAIEHHDRHRTIAESLNELFEQGCAYRNIGVSHQSLREPEKAIEYFKKCLSITKKVGDRKFEGIVYGNLGDAYLDINDFQRAIRYQELHLNISKEVGNTIEQGYANYSLGCVYEKKENLSKAFHCFQTSIERFKSLDMLLQNKDNWRISFQDNCQMAHVALCRILIKQKKWEDALLVAEEGRAQVLMNLMKSHYGVHENETIELVERKQNVFDVQSNTLFLALDGNKMNRWLILENGDVFLSSEEVGTDSQTSAKEFFESLNNSIYLETEIEENVSCEDRSLNVLRQETVVHRKAGEHHPQPAHLKHSTLRRLYDAIILPLVNLIDGDEVVIVPDGPLFLTPFCALAESSSCYLCDRFRVRLAPSLSSLRVILNSREEYHNTQGELLVGDPFVDEVVFPNGRKLEPLPHARTEVEKIGEILMTDVLIGRRATKDEVLRRMKDVALIHIAAHGSMETGEIVLCPNPNRACRIPEYEDFLLTMSDVSNVKLRARLVVLSCCHSARGRVKAEGVVGIARAFLAAGARSVLVSLWAINDEATLKFMMNFYNHLLAGRSASSSLTQAMKCLRESREFKDEKFWAPFELIGDDVTLDFWHG</sequence>
<name>A0A2B4R8B9_STYPI</name>
<dbReference type="PROSITE" id="PS50005">
    <property type="entry name" value="TPR"/>
    <property type="match status" value="4"/>
</dbReference>
<proteinExistence type="predicted"/>
<dbReference type="PANTHER" id="PTHR10098:SF108">
    <property type="entry name" value="TETRATRICOPEPTIDE REPEAT PROTEIN 28"/>
    <property type="match status" value="1"/>
</dbReference>
<organism evidence="3 4">
    <name type="scientific">Stylophora pistillata</name>
    <name type="common">Smooth cauliflower coral</name>
    <dbReference type="NCBI Taxonomy" id="50429"/>
    <lineage>
        <taxon>Eukaryota</taxon>
        <taxon>Metazoa</taxon>
        <taxon>Cnidaria</taxon>
        <taxon>Anthozoa</taxon>
        <taxon>Hexacorallia</taxon>
        <taxon>Scleractinia</taxon>
        <taxon>Astrocoeniina</taxon>
        <taxon>Pocilloporidae</taxon>
        <taxon>Stylophora</taxon>
    </lineage>
</organism>
<dbReference type="SMART" id="SM00028">
    <property type="entry name" value="TPR"/>
    <property type="match status" value="18"/>
</dbReference>
<dbReference type="SUPFAM" id="SSF48452">
    <property type="entry name" value="TPR-like"/>
    <property type="match status" value="4"/>
</dbReference>
<evidence type="ECO:0000256" key="1">
    <source>
        <dbReference type="PROSITE-ProRule" id="PRU00339"/>
    </source>
</evidence>
<feature type="domain" description="CHAT" evidence="2">
    <location>
        <begin position="1118"/>
        <end position="1395"/>
    </location>
</feature>
<protein>
    <submittedName>
        <fullName evidence="3">Tetratricopeptide repeat protein 28</fullName>
    </submittedName>
</protein>
<dbReference type="PANTHER" id="PTHR10098">
    <property type="entry name" value="RAPSYN-RELATED"/>
    <property type="match status" value="1"/>
</dbReference>